<dbReference type="SUPFAM" id="SSF55729">
    <property type="entry name" value="Acyl-CoA N-acyltransferases (Nat)"/>
    <property type="match status" value="1"/>
</dbReference>
<reference evidence="2 3" key="1">
    <citation type="submission" date="2018-07" db="EMBL/GenBank/DDBJ databases">
        <title>Genome sequencing of Runella.</title>
        <authorList>
            <person name="Baek M.-G."/>
            <person name="Yi H."/>
        </authorList>
    </citation>
    <scope>NUCLEOTIDE SEQUENCE [LARGE SCALE GENOMIC DNA]</scope>
    <source>
        <strain evidence="2 3">HYN0085</strain>
    </source>
</reference>
<evidence type="ECO:0000313" key="3">
    <source>
        <dbReference type="Proteomes" id="UP000251993"/>
    </source>
</evidence>
<evidence type="ECO:0000259" key="1">
    <source>
        <dbReference type="PROSITE" id="PS51186"/>
    </source>
</evidence>
<dbReference type="InterPro" id="IPR000182">
    <property type="entry name" value="GNAT_dom"/>
</dbReference>
<dbReference type="PROSITE" id="PS51186">
    <property type="entry name" value="GNAT"/>
    <property type="match status" value="1"/>
</dbReference>
<protein>
    <submittedName>
        <fullName evidence="2">N-acetyltransferase</fullName>
    </submittedName>
</protein>
<dbReference type="Proteomes" id="UP000251993">
    <property type="component" value="Chromosome"/>
</dbReference>
<gene>
    <name evidence="2" type="ORF">DR864_01490</name>
</gene>
<name>A0A344TCX3_9BACT</name>
<feature type="domain" description="N-acetyltransferase" evidence="1">
    <location>
        <begin position="111"/>
        <end position="244"/>
    </location>
</feature>
<dbReference type="OrthoDB" id="652614at2"/>
<sequence>MKFKVQKTTLATIKPFRSLFLQENNFQIRYNACHERGWTDSYRLTLGQHTVGYGSLKGQEIPDRDTIFEFYLIPAYRKYAAAFLEELIKVSKAVYLEYQSNDALLSSMAYEVARDINAQAILFEDHFVTDFQPPEVQFRLRRDDDPHVECSGTYVLEYQQKVVATGGIMLHYNVPFADLFMEVTENQREKGLGSYLIQELKRECYQQGRVPAARCALANKASKAALLKAGFKVAGFMLLGAVKN</sequence>
<evidence type="ECO:0000313" key="2">
    <source>
        <dbReference type="EMBL" id="AXE16494.1"/>
    </source>
</evidence>
<dbReference type="EMBL" id="CP030850">
    <property type="protein sequence ID" value="AXE16494.1"/>
    <property type="molecule type" value="Genomic_DNA"/>
</dbReference>
<dbReference type="InterPro" id="IPR040579">
    <property type="entry name" value="Acetyltransf_19"/>
</dbReference>
<dbReference type="Gene3D" id="3.40.630.30">
    <property type="match status" value="1"/>
</dbReference>
<dbReference type="KEGG" id="run:DR864_01490"/>
<dbReference type="InterPro" id="IPR016181">
    <property type="entry name" value="Acyl_CoA_acyltransferase"/>
</dbReference>
<dbReference type="GO" id="GO:0016747">
    <property type="term" value="F:acyltransferase activity, transferring groups other than amino-acyl groups"/>
    <property type="evidence" value="ECO:0007669"/>
    <property type="project" value="InterPro"/>
</dbReference>
<dbReference type="RefSeq" id="WP_114065281.1">
    <property type="nucleotide sequence ID" value="NZ_CP030850.1"/>
</dbReference>
<accession>A0A344TCX3</accession>
<proteinExistence type="predicted"/>
<dbReference type="Pfam" id="PF18015">
    <property type="entry name" value="Acetyltransf_19"/>
    <property type="match status" value="1"/>
</dbReference>
<keyword evidence="2" id="KW-0808">Transferase</keyword>
<dbReference type="Pfam" id="PF00583">
    <property type="entry name" value="Acetyltransf_1"/>
    <property type="match status" value="1"/>
</dbReference>
<dbReference type="AlphaFoldDB" id="A0A344TCX3"/>
<keyword evidence="3" id="KW-1185">Reference proteome</keyword>
<organism evidence="2 3">
    <name type="scientific">Runella rosea</name>
    <dbReference type="NCBI Taxonomy" id="2259595"/>
    <lineage>
        <taxon>Bacteria</taxon>
        <taxon>Pseudomonadati</taxon>
        <taxon>Bacteroidota</taxon>
        <taxon>Cytophagia</taxon>
        <taxon>Cytophagales</taxon>
        <taxon>Spirosomataceae</taxon>
        <taxon>Runella</taxon>
    </lineage>
</organism>